<reference evidence="10 11" key="1">
    <citation type="journal article" date="2012" name="Stand. Genomic Sci.">
        <title>Complete genome sequence of Terriglobus saanensis type strain SP1PR4(T), an Acidobacteria from tundra soil.</title>
        <authorList>
            <person name="Rawat S.R."/>
            <person name="Mannisto M.K."/>
            <person name="Starovoytov V."/>
            <person name="Goodwin L."/>
            <person name="Nolan M."/>
            <person name="Hauser L."/>
            <person name="Land M."/>
            <person name="Davenport K.W."/>
            <person name="Woyke T."/>
            <person name="Haggblom M.M."/>
        </authorList>
    </citation>
    <scope>NUCLEOTIDE SEQUENCE</scope>
    <source>
        <strain evidence="11">ATCC BAA-1853 / DSM 23119 / SP1PR4</strain>
    </source>
</reference>
<dbReference type="HOGENOM" id="CLU_615273_0_0_0"/>
<dbReference type="OrthoDB" id="136232at2"/>
<evidence type="ECO:0000256" key="4">
    <source>
        <dbReference type="ARBA" id="ARBA00022679"/>
    </source>
</evidence>
<sequence length="445" mass="49783">MDTRTIDGWSEDERRLRWRVFWVAFLVRVAYMTLAHTFKVRPLEDHFQFGWEMGRVARALTTGFGYADPFNGHTGPTAWSPPLYVFLMAGVFKLCGVYSALSAWVILALNCLMSAATAVAVWEIAWRCFGAKVALWSGWMWALHPAAMQYAVRWIWEMTASTCLLAWIMVLALRMRENQSWQRWFVFGLLWGVLALASPTPLILLPVVAIWVLAGPGFSTARVAKAALAGVVFCAVIAPWAARNWAVFHAFIPLRGNFGAENYLGNGPWSVGFPWGTTVPLDDKVTLHEYATMGERAWVADRGAKASAWIAGHHAQFVQLSVKRAWMFWAGVPHPLGEGAANEYTRIISFEFLSLAGWFGVLLAVRRGVYFSGVMLAAFLLVPVTYYLVTVQARFRHPLEPFICIVGVYLFQSAEPGRFGRGVAARFAWLGRATAGLRPFFRGEA</sequence>
<feature type="transmembrane region" description="Helical" evidence="8">
    <location>
        <begin position="83"/>
        <end position="112"/>
    </location>
</feature>
<evidence type="ECO:0000256" key="6">
    <source>
        <dbReference type="ARBA" id="ARBA00022989"/>
    </source>
</evidence>
<evidence type="ECO:0000256" key="3">
    <source>
        <dbReference type="ARBA" id="ARBA00022676"/>
    </source>
</evidence>
<accession>E8V305</accession>
<dbReference type="InterPro" id="IPR050297">
    <property type="entry name" value="LipidA_mod_glycosyltrf_83"/>
</dbReference>
<feature type="transmembrane region" description="Helical" evidence="8">
    <location>
        <begin position="369"/>
        <end position="389"/>
    </location>
</feature>
<dbReference type="Proteomes" id="UP000006844">
    <property type="component" value="Chromosome"/>
</dbReference>
<organism evidence="10 11">
    <name type="scientific">Terriglobus saanensis (strain ATCC BAA-1853 / DSM 23119 / SP1PR4)</name>
    <dbReference type="NCBI Taxonomy" id="401053"/>
    <lineage>
        <taxon>Bacteria</taxon>
        <taxon>Pseudomonadati</taxon>
        <taxon>Acidobacteriota</taxon>
        <taxon>Terriglobia</taxon>
        <taxon>Terriglobales</taxon>
        <taxon>Acidobacteriaceae</taxon>
        <taxon>Terriglobus</taxon>
    </lineage>
</organism>
<keyword evidence="11" id="KW-1185">Reference proteome</keyword>
<dbReference type="GO" id="GO:0009103">
    <property type="term" value="P:lipopolysaccharide biosynthetic process"/>
    <property type="evidence" value="ECO:0007669"/>
    <property type="project" value="UniProtKB-ARBA"/>
</dbReference>
<keyword evidence="3" id="KW-0328">Glycosyltransferase</keyword>
<keyword evidence="4" id="KW-0808">Transferase</keyword>
<evidence type="ECO:0000256" key="5">
    <source>
        <dbReference type="ARBA" id="ARBA00022692"/>
    </source>
</evidence>
<dbReference type="InterPro" id="IPR038731">
    <property type="entry name" value="RgtA/B/C-like"/>
</dbReference>
<keyword evidence="7 8" id="KW-0472">Membrane</keyword>
<feature type="transmembrane region" description="Helical" evidence="8">
    <location>
        <begin position="344"/>
        <end position="363"/>
    </location>
</feature>
<evidence type="ECO:0000256" key="2">
    <source>
        <dbReference type="ARBA" id="ARBA00022475"/>
    </source>
</evidence>
<dbReference type="eggNOG" id="COG1807">
    <property type="taxonomic scope" value="Bacteria"/>
</dbReference>
<feature type="transmembrane region" description="Helical" evidence="8">
    <location>
        <begin position="185"/>
        <end position="214"/>
    </location>
</feature>
<feature type="transmembrane region" description="Helical" evidence="8">
    <location>
        <begin position="226"/>
        <end position="246"/>
    </location>
</feature>
<keyword evidence="2" id="KW-1003">Cell membrane</keyword>
<evidence type="ECO:0000259" key="9">
    <source>
        <dbReference type="Pfam" id="PF13231"/>
    </source>
</evidence>
<dbReference type="STRING" id="401053.AciPR4_0445"/>
<evidence type="ECO:0000256" key="8">
    <source>
        <dbReference type="SAM" id="Phobius"/>
    </source>
</evidence>
<dbReference type="GO" id="GO:0016763">
    <property type="term" value="F:pentosyltransferase activity"/>
    <property type="evidence" value="ECO:0007669"/>
    <property type="project" value="TreeGrafter"/>
</dbReference>
<evidence type="ECO:0000313" key="11">
    <source>
        <dbReference type="Proteomes" id="UP000006844"/>
    </source>
</evidence>
<keyword evidence="6 8" id="KW-1133">Transmembrane helix</keyword>
<keyword evidence="5 8" id="KW-0812">Transmembrane</keyword>
<dbReference type="PANTHER" id="PTHR33908:SF11">
    <property type="entry name" value="MEMBRANE PROTEIN"/>
    <property type="match status" value="1"/>
</dbReference>
<feature type="transmembrane region" description="Helical" evidence="8">
    <location>
        <begin position="20"/>
        <end position="38"/>
    </location>
</feature>
<dbReference type="PANTHER" id="PTHR33908">
    <property type="entry name" value="MANNOSYLTRANSFERASE YKCB-RELATED"/>
    <property type="match status" value="1"/>
</dbReference>
<dbReference type="AlphaFoldDB" id="E8V305"/>
<dbReference type="RefSeq" id="WP_013567013.1">
    <property type="nucleotide sequence ID" value="NC_014963.1"/>
</dbReference>
<comment type="subcellular location">
    <subcellularLocation>
        <location evidence="1">Cell membrane</location>
        <topology evidence="1">Multi-pass membrane protein</topology>
    </subcellularLocation>
</comment>
<dbReference type="KEGG" id="tsa:AciPR4_0445"/>
<protein>
    <recommendedName>
        <fullName evidence="9">Glycosyltransferase RgtA/B/C/D-like domain-containing protein</fullName>
    </recommendedName>
</protein>
<evidence type="ECO:0000256" key="7">
    <source>
        <dbReference type="ARBA" id="ARBA00023136"/>
    </source>
</evidence>
<dbReference type="Pfam" id="PF13231">
    <property type="entry name" value="PMT_2"/>
    <property type="match status" value="1"/>
</dbReference>
<name>E8V305_TERSS</name>
<dbReference type="GO" id="GO:0005886">
    <property type="term" value="C:plasma membrane"/>
    <property type="evidence" value="ECO:0007669"/>
    <property type="project" value="UniProtKB-SubCell"/>
</dbReference>
<gene>
    <name evidence="10" type="ordered locus">AciPR4_0445</name>
</gene>
<evidence type="ECO:0000256" key="1">
    <source>
        <dbReference type="ARBA" id="ARBA00004651"/>
    </source>
</evidence>
<evidence type="ECO:0000313" key="10">
    <source>
        <dbReference type="EMBL" id="ADV81280.1"/>
    </source>
</evidence>
<proteinExistence type="predicted"/>
<feature type="transmembrane region" description="Helical" evidence="8">
    <location>
        <begin position="154"/>
        <end position="173"/>
    </location>
</feature>
<dbReference type="EMBL" id="CP002467">
    <property type="protein sequence ID" value="ADV81280.1"/>
    <property type="molecule type" value="Genomic_DNA"/>
</dbReference>
<feature type="domain" description="Glycosyltransferase RgtA/B/C/D-like" evidence="9">
    <location>
        <begin position="81"/>
        <end position="241"/>
    </location>
</feature>